<evidence type="ECO:0000313" key="3">
    <source>
        <dbReference type="Proteomes" id="UP000069272"/>
    </source>
</evidence>
<name>A0A182FXD7_ANOAL</name>
<evidence type="ECO:0000256" key="1">
    <source>
        <dbReference type="SAM" id="MobiDB-lite"/>
    </source>
</evidence>
<accession>A0A182FXD7</accession>
<evidence type="ECO:0000313" key="2">
    <source>
        <dbReference type="EnsemblMetazoa" id="AALB014309-PA"/>
    </source>
</evidence>
<dbReference type="AlphaFoldDB" id="A0A182FXD7"/>
<reference evidence="2" key="2">
    <citation type="submission" date="2022-08" db="UniProtKB">
        <authorList>
            <consortium name="EnsemblMetazoa"/>
        </authorList>
    </citation>
    <scope>IDENTIFICATION</scope>
    <source>
        <strain evidence="2">STECLA/ALBI9_A</strain>
    </source>
</reference>
<protein>
    <submittedName>
        <fullName evidence="2">Uncharacterized protein</fullName>
    </submittedName>
</protein>
<keyword evidence="3" id="KW-1185">Reference proteome</keyword>
<organism evidence="2 3">
    <name type="scientific">Anopheles albimanus</name>
    <name type="common">New world malaria mosquito</name>
    <dbReference type="NCBI Taxonomy" id="7167"/>
    <lineage>
        <taxon>Eukaryota</taxon>
        <taxon>Metazoa</taxon>
        <taxon>Ecdysozoa</taxon>
        <taxon>Arthropoda</taxon>
        <taxon>Hexapoda</taxon>
        <taxon>Insecta</taxon>
        <taxon>Pterygota</taxon>
        <taxon>Neoptera</taxon>
        <taxon>Endopterygota</taxon>
        <taxon>Diptera</taxon>
        <taxon>Nematocera</taxon>
        <taxon>Culicoidea</taxon>
        <taxon>Culicidae</taxon>
        <taxon>Anophelinae</taxon>
        <taxon>Anopheles</taxon>
    </lineage>
</organism>
<reference evidence="2 3" key="1">
    <citation type="journal article" date="2017" name="G3 (Bethesda)">
        <title>The Physical Genome Mapping of Anopheles albimanus Corrected Scaffold Misassemblies and Identified Interarm Rearrangements in Genus Anopheles.</title>
        <authorList>
            <person name="Artemov G.N."/>
            <person name="Peery A.N."/>
            <person name="Jiang X."/>
            <person name="Tu Z."/>
            <person name="Stegniy V.N."/>
            <person name="Sharakhova M.V."/>
            <person name="Sharakhov I.V."/>
        </authorList>
    </citation>
    <scope>NUCLEOTIDE SEQUENCE [LARGE SCALE GENOMIC DNA]</scope>
    <source>
        <strain evidence="2 3">ALBI9_A</strain>
    </source>
</reference>
<sequence length="85" mass="8924">MLLTGDDDDDDDDDDEDTEGEVNDDATLLLRSASASSSVAPSSSSQLEPFISSIVYGKILLTDKSLDSGPTIREDIAIALSGVCK</sequence>
<proteinExistence type="predicted"/>
<feature type="region of interest" description="Disordered" evidence="1">
    <location>
        <begin position="1"/>
        <end position="26"/>
    </location>
</feature>
<dbReference type="EnsemblMetazoa" id="AALB014309-RA">
    <property type="protein sequence ID" value="AALB014309-PA"/>
    <property type="gene ID" value="AALB014309"/>
</dbReference>
<feature type="compositionally biased region" description="Acidic residues" evidence="1">
    <location>
        <begin position="1"/>
        <end position="24"/>
    </location>
</feature>
<dbReference type="Proteomes" id="UP000069272">
    <property type="component" value="Chromosome 2R"/>
</dbReference>